<evidence type="ECO:0000313" key="7">
    <source>
        <dbReference type="EMBL" id="AGM26176.1"/>
    </source>
</evidence>
<sequence length="401" mass="46449">MHFHSCRKIDQKRWNYHEIITKYNISPEDAIGLWIADSDLPLPRKIVRGIVKRAKYPYYGYQILRKDFAENLLLWHQKTKDVELSLSNFFFTPSTVFTVATIIEALTTFKDKILICTPIYEPLFHTIEVLDRKPVVVPLIVEQNQITFDFVALRAKIKAEKPRAFVVCSPLNPGGRIWTKEEMSEIVKICKENSIILIADEIHGDITLYQNQFISFLKFWEEYDNIIVASSINKTFNLAGIHNGWGIVKNPVDQAKIATILDQRHISSSPNIFAQAACISCFKYGEKYLQTSKKIYQQNLEYIINTFKEQCPELVPIIPQGTFLCCINFEKTGISHLEMMDLLIKDIKVLPQFAEDFVDSCHCFFRLNLAIKPKVMVEVCQRIIKIVNEFKKTEGEIINEK</sequence>
<evidence type="ECO:0000259" key="6">
    <source>
        <dbReference type="Pfam" id="PF00155"/>
    </source>
</evidence>
<dbReference type="InterPro" id="IPR051798">
    <property type="entry name" value="Class-II_PLP-Dep_Aminotrans"/>
</dbReference>
<evidence type="ECO:0000256" key="1">
    <source>
        <dbReference type="ARBA" id="ARBA00001933"/>
    </source>
</evidence>
<dbReference type="Gene3D" id="3.90.1150.10">
    <property type="entry name" value="Aspartate Aminotransferase, domain 1"/>
    <property type="match status" value="1"/>
</dbReference>
<keyword evidence="8" id="KW-1185">Reference proteome</keyword>
<dbReference type="SUPFAM" id="SSF53383">
    <property type="entry name" value="PLP-dependent transferases"/>
    <property type="match status" value="1"/>
</dbReference>
<dbReference type="HOGENOM" id="CLU_017584_15_0_14"/>
<dbReference type="PANTHER" id="PTHR43525:SF1">
    <property type="entry name" value="PROTEIN MALY"/>
    <property type="match status" value="1"/>
</dbReference>
<name>R4ULU0_9MOLU</name>
<dbReference type="STRING" id="1276229.SSYRP_v1c05860"/>
<keyword evidence="4 7" id="KW-0456">Lyase</keyword>
<dbReference type="Gene3D" id="3.40.640.10">
    <property type="entry name" value="Type I PLP-dependent aspartate aminotransferase-like (Major domain)"/>
    <property type="match status" value="1"/>
</dbReference>
<dbReference type="AlphaFoldDB" id="R4ULU0"/>
<dbReference type="RefSeq" id="WP_016340822.1">
    <property type="nucleotide sequence ID" value="NC_021284.1"/>
</dbReference>
<accession>R4ULU0</accession>
<proteinExistence type="inferred from homology"/>
<evidence type="ECO:0000256" key="2">
    <source>
        <dbReference type="ARBA" id="ARBA00012224"/>
    </source>
</evidence>
<feature type="domain" description="Aminotransferase class I/classII large" evidence="6">
    <location>
        <begin position="59"/>
        <end position="383"/>
    </location>
</feature>
<dbReference type="Proteomes" id="UP000013963">
    <property type="component" value="Chromosome"/>
</dbReference>
<evidence type="ECO:0000313" key="8">
    <source>
        <dbReference type="Proteomes" id="UP000013963"/>
    </source>
</evidence>
<comment type="cofactor">
    <cofactor evidence="1">
        <name>pyridoxal 5'-phosphate</name>
        <dbReference type="ChEBI" id="CHEBI:597326"/>
    </cofactor>
</comment>
<evidence type="ECO:0000256" key="5">
    <source>
        <dbReference type="ARBA" id="ARBA00037974"/>
    </source>
</evidence>
<evidence type="ECO:0000256" key="3">
    <source>
        <dbReference type="ARBA" id="ARBA00022898"/>
    </source>
</evidence>
<dbReference type="EMBL" id="CP005078">
    <property type="protein sequence ID" value="AGM26176.1"/>
    <property type="molecule type" value="Genomic_DNA"/>
</dbReference>
<comment type="similarity">
    <text evidence="5">Belongs to the class-II pyridoxal-phosphate-dependent aminotransferase family. MalY/PatB cystathionine beta-lyase subfamily.</text>
</comment>
<dbReference type="Pfam" id="PF00155">
    <property type="entry name" value="Aminotran_1_2"/>
    <property type="match status" value="1"/>
</dbReference>
<dbReference type="PATRIC" id="fig|1276229.3.peg.581"/>
<dbReference type="KEGG" id="ssyr:SSYRP_v1c05860"/>
<dbReference type="GO" id="GO:0047804">
    <property type="term" value="F:cysteine-S-conjugate beta-lyase activity"/>
    <property type="evidence" value="ECO:0007669"/>
    <property type="project" value="UniProtKB-EC"/>
</dbReference>
<dbReference type="PANTHER" id="PTHR43525">
    <property type="entry name" value="PROTEIN MALY"/>
    <property type="match status" value="1"/>
</dbReference>
<dbReference type="InterPro" id="IPR015421">
    <property type="entry name" value="PyrdxlP-dep_Trfase_major"/>
</dbReference>
<dbReference type="eggNOG" id="COG1168">
    <property type="taxonomic scope" value="Bacteria"/>
</dbReference>
<dbReference type="OrthoDB" id="9802872at2"/>
<gene>
    <name evidence="7" type="primary">patB</name>
    <name evidence="7" type="ORF">SSYRP_v1c05860</name>
</gene>
<dbReference type="InterPro" id="IPR004839">
    <property type="entry name" value="Aminotransferase_I/II_large"/>
</dbReference>
<keyword evidence="3" id="KW-0663">Pyridoxal phosphate</keyword>
<dbReference type="InterPro" id="IPR015424">
    <property type="entry name" value="PyrdxlP-dep_Trfase"/>
</dbReference>
<dbReference type="GO" id="GO:0030170">
    <property type="term" value="F:pyridoxal phosphate binding"/>
    <property type="evidence" value="ECO:0007669"/>
    <property type="project" value="InterPro"/>
</dbReference>
<dbReference type="EC" id="4.4.1.13" evidence="2"/>
<protein>
    <recommendedName>
        <fullName evidence="2">cysteine-S-conjugate beta-lyase</fullName>
        <ecNumber evidence="2">4.4.1.13</ecNumber>
    </recommendedName>
</protein>
<reference evidence="7 8" key="1">
    <citation type="journal article" date="2013" name="Genome Biol. Evol.">
        <title>Complete genomes of two dipteran-associated spiroplasmas provided insights into the origin, dynamics, and impacts of viral invasion in spiroplasma.</title>
        <authorList>
            <person name="Ku C."/>
            <person name="Lo W.S."/>
            <person name="Chen L.L."/>
            <person name="Kuo C.H."/>
        </authorList>
    </citation>
    <scope>NUCLEOTIDE SEQUENCE [LARGE SCALE GENOMIC DNA]</scope>
    <source>
        <strain evidence="7">EA-1</strain>
    </source>
</reference>
<organism evidence="7 8">
    <name type="scientific">Spiroplasma syrphidicola EA-1</name>
    <dbReference type="NCBI Taxonomy" id="1276229"/>
    <lineage>
        <taxon>Bacteria</taxon>
        <taxon>Bacillati</taxon>
        <taxon>Mycoplasmatota</taxon>
        <taxon>Mollicutes</taxon>
        <taxon>Entomoplasmatales</taxon>
        <taxon>Spiroplasmataceae</taxon>
        <taxon>Spiroplasma</taxon>
    </lineage>
</organism>
<dbReference type="CDD" id="cd00609">
    <property type="entry name" value="AAT_like"/>
    <property type="match status" value="1"/>
</dbReference>
<evidence type="ECO:0000256" key="4">
    <source>
        <dbReference type="ARBA" id="ARBA00023239"/>
    </source>
</evidence>
<dbReference type="InterPro" id="IPR015422">
    <property type="entry name" value="PyrdxlP-dep_Trfase_small"/>
</dbReference>